<comment type="caution">
    <text evidence="1">The sequence shown here is derived from an EMBL/GenBank/DDBJ whole genome shotgun (WGS) entry which is preliminary data.</text>
</comment>
<dbReference type="Gramene" id="Psat03G0352700-T1">
    <property type="protein sequence ID" value="KAI5428564.1"/>
    <property type="gene ID" value="KIW84_033527"/>
</dbReference>
<evidence type="ECO:0000313" key="1">
    <source>
        <dbReference type="EMBL" id="KAI5428564.1"/>
    </source>
</evidence>
<gene>
    <name evidence="1" type="ORF">KIW84_033527</name>
</gene>
<protein>
    <submittedName>
        <fullName evidence="1">Uncharacterized protein</fullName>
    </submittedName>
</protein>
<dbReference type="Proteomes" id="UP001058974">
    <property type="component" value="Chromosome 3"/>
</dbReference>
<keyword evidence="2" id="KW-1185">Reference proteome</keyword>
<proteinExistence type="predicted"/>
<organism evidence="1 2">
    <name type="scientific">Pisum sativum</name>
    <name type="common">Garden pea</name>
    <name type="synonym">Lathyrus oleraceus</name>
    <dbReference type="NCBI Taxonomy" id="3888"/>
    <lineage>
        <taxon>Eukaryota</taxon>
        <taxon>Viridiplantae</taxon>
        <taxon>Streptophyta</taxon>
        <taxon>Embryophyta</taxon>
        <taxon>Tracheophyta</taxon>
        <taxon>Spermatophyta</taxon>
        <taxon>Magnoliopsida</taxon>
        <taxon>eudicotyledons</taxon>
        <taxon>Gunneridae</taxon>
        <taxon>Pentapetalae</taxon>
        <taxon>rosids</taxon>
        <taxon>fabids</taxon>
        <taxon>Fabales</taxon>
        <taxon>Fabaceae</taxon>
        <taxon>Papilionoideae</taxon>
        <taxon>50 kb inversion clade</taxon>
        <taxon>NPAAA clade</taxon>
        <taxon>Hologalegina</taxon>
        <taxon>IRL clade</taxon>
        <taxon>Fabeae</taxon>
        <taxon>Lathyrus</taxon>
    </lineage>
</organism>
<evidence type="ECO:0000313" key="2">
    <source>
        <dbReference type="Proteomes" id="UP001058974"/>
    </source>
</evidence>
<accession>A0A9D4XWU9</accession>
<dbReference type="EMBL" id="JAMSHJ010000003">
    <property type="protein sequence ID" value="KAI5428564.1"/>
    <property type="molecule type" value="Genomic_DNA"/>
</dbReference>
<sequence>MTKFGVQDSWTQFLKISYDNLQIDYDYSNEDIKYEFELVPLYLSKDGDTLVLKSSQEYPEILYNWRNDRVERTKITATTTVTDDRTVHHVSCTAHDYFESLVSVS</sequence>
<reference evidence="1 2" key="1">
    <citation type="journal article" date="2022" name="Nat. Genet.">
        <title>Improved pea reference genome and pan-genome highlight genomic features and evolutionary characteristics.</title>
        <authorList>
            <person name="Yang T."/>
            <person name="Liu R."/>
            <person name="Luo Y."/>
            <person name="Hu S."/>
            <person name="Wang D."/>
            <person name="Wang C."/>
            <person name="Pandey M.K."/>
            <person name="Ge S."/>
            <person name="Xu Q."/>
            <person name="Li N."/>
            <person name="Li G."/>
            <person name="Huang Y."/>
            <person name="Saxena R.K."/>
            <person name="Ji Y."/>
            <person name="Li M."/>
            <person name="Yan X."/>
            <person name="He Y."/>
            <person name="Liu Y."/>
            <person name="Wang X."/>
            <person name="Xiang C."/>
            <person name="Varshney R.K."/>
            <person name="Ding H."/>
            <person name="Gao S."/>
            <person name="Zong X."/>
        </authorList>
    </citation>
    <scope>NUCLEOTIDE SEQUENCE [LARGE SCALE GENOMIC DNA]</scope>
    <source>
        <strain evidence="1 2">cv. Zhongwan 6</strain>
    </source>
</reference>
<name>A0A9D4XWU9_PEA</name>
<dbReference type="AlphaFoldDB" id="A0A9D4XWU9"/>